<evidence type="ECO:0000259" key="3">
    <source>
        <dbReference type="PROSITE" id="PS50941"/>
    </source>
</evidence>
<gene>
    <name evidence="5" type="ORF">GCG54_00011122</name>
</gene>
<dbReference type="AlphaFoldDB" id="A0A8H4CRQ7"/>
<evidence type="ECO:0000256" key="1">
    <source>
        <dbReference type="ARBA" id="ARBA00022669"/>
    </source>
</evidence>
<dbReference type="InterPro" id="IPR001002">
    <property type="entry name" value="Chitin-bd_1"/>
</dbReference>
<evidence type="ECO:0000259" key="4">
    <source>
        <dbReference type="PROSITE" id="PS51782"/>
    </source>
</evidence>
<dbReference type="CDD" id="cd00035">
    <property type="entry name" value="ChtBD1"/>
    <property type="match status" value="1"/>
</dbReference>
<name>A0A8H4CRQ7_COLGL</name>
<accession>A0A8H4CRQ7</accession>
<keyword evidence="6" id="KW-1185">Reference proteome</keyword>
<organism evidence="5 6">
    <name type="scientific">Colletotrichum gloeosporioides</name>
    <name type="common">Anthracnose fungus</name>
    <name type="synonym">Glomerella cingulata</name>
    <dbReference type="NCBI Taxonomy" id="474922"/>
    <lineage>
        <taxon>Eukaryota</taxon>
        <taxon>Fungi</taxon>
        <taxon>Dikarya</taxon>
        <taxon>Ascomycota</taxon>
        <taxon>Pezizomycotina</taxon>
        <taxon>Sordariomycetes</taxon>
        <taxon>Hypocreomycetidae</taxon>
        <taxon>Glomerellales</taxon>
        <taxon>Glomerellaceae</taxon>
        <taxon>Colletotrichum</taxon>
        <taxon>Colletotrichum gloeosporioides species complex</taxon>
    </lineage>
</organism>
<dbReference type="PROSITE" id="PS51782">
    <property type="entry name" value="LYSM"/>
    <property type="match status" value="1"/>
</dbReference>
<feature type="domain" description="LysM" evidence="4">
    <location>
        <begin position="88"/>
        <end position="134"/>
    </location>
</feature>
<comment type="caution">
    <text evidence="2">Lacks conserved residue(s) required for the propagation of feature annotation.</text>
</comment>
<dbReference type="PROSITE" id="PS50941">
    <property type="entry name" value="CHIT_BIND_I_2"/>
    <property type="match status" value="1"/>
</dbReference>
<dbReference type="SUPFAM" id="SSF57016">
    <property type="entry name" value="Plant lectins/antimicrobial peptides"/>
    <property type="match status" value="1"/>
</dbReference>
<dbReference type="GO" id="GO:0008061">
    <property type="term" value="F:chitin binding"/>
    <property type="evidence" value="ECO:0007669"/>
    <property type="project" value="UniProtKB-UniRule"/>
</dbReference>
<dbReference type="InterPro" id="IPR036779">
    <property type="entry name" value="LysM_dom_sf"/>
</dbReference>
<dbReference type="Proteomes" id="UP000613401">
    <property type="component" value="Unassembled WGS sequence"/>
</dbReference>
<protein>
    <recommendedName>
        <fullName evidence="7">LysM domain-containing protein</fullName>
    </recommendedName>
</protein>
<proteinExistence type="predicted"/>
<dbReference type="Gene3D" id="3.30.60.10">
    <property type="entry name" value="Endochitinase-like"/>
    <property type="match status" value="1"/>
</dbReference>
<reference evidence="5" key="2">
    <citation type="submission" date="2020-03" db="EMBL/GenBank/DDBJ databases">
        <authorList>
            <person name="Fu F.-F."/>
            <person name="Chen J."/>
        </authorList>
    </citation>
    <scope>NUCLEOTIDE SEQUENCE</scope>
    <source>
        <strain evidence="5">Lc1</strain>
    </source>
</reference>
<keyword evidence="2" id="KW-1015">Disulfide bond</keyword>
<comment type="caution">
    <text evidence="5">The sequence shown here is derived from an EMBL/GenBank/DDBJ whole genome shotgun (WGS) entry which is preliminary data.</text>
</comment>
<dbReference type="InterPro" id="IPR036861">
    <property type="entry name" value="Endochitinase-like_sf"/>
</dbReference>
<reference evidence="5" key="1">
    <citation type="journal article" date="2020" name="Phytopathology">
        <title>Genome sequence and comparative analysis of Colletotrichum gloeosporioides isolated from Liriodendron leaves.</title>
        <authorList>
            <person name="Fu F.F."/>
            <person name="Hao Z."/>
            <person name="Wang P."/>
            <person name="Lu Y."/>
            <person name="Xue L.J."/>
            <person name="Wei G."/>
            <person name="Tian Y."/>
            <person name="Baishi H."/>
            <person name="Xu H."/>
            <person name="Shi J."/>
            <person name="Cheng T."/>
            <person name="Wang G."/>
            <person name="Yi Y."/>
            <person name="Chen J."/>
        </authorList>
    </citation>
    <scope>NUCLEOTIDE SEQUENCE</scope>
    <source>
        <strain evidence="5">Lc1</strain>
    </source>
</reference>
<dbReference type="Gene3D" id="3.10.350.10">
    <property type="entry name" value="LysM domain"/>
    <property type="match status" value="1"/>
</dbReference>
<evidence type="ECO:0000313" key="5">
    <source>
        <dbReference type="EMBL" id="KAF3808930.1"/>
    </source>
</evidence>
<dbReference type="EMBL" id="WVTB01000017">
    <property type="protein sequence ID" value="KAF3808930.1"/>
    <property type="molecule type" value="Genomic_DNA"/>
</dbReference>
<evidence type="ECO:0000256" key="2">
    <source>
        <dbReference type="PROSITE-ProRule" id="PRU00261"/>
    </source>
</evidence>
<dbReference type="GeneID" id="69018248"/>
<evidence type="ECO:0008006" key="7">
    <source>
        <dbReference type="Google" id="ProtNLM"/>
    </source>
</evidence>
<dbReference type="RefSeq" id="XP_045268089.1">
    <property type="nucleotide sequence ID" value="XM_045411031.1"/>
</dbReference>
<evidence type="ECO:0000313" key="6">
    <source>
        <dbReference type="Proteomes" id="UP000613401"/>
    </source>
</evidence>
<keyword evidence="1 2" id="KW-0147">Chitin-binding</keyword>
<feature type="domain" description="Chitin-binding type-1" evidence="3">
    <location>
        <begin position="198"/>
        <end position="243"/>
    </location>
</feature>
<sequence length="275" mass="29496">MIYPKVGPVFLFTGTIVTFIATLVHGITPIPSLLASTGKCKPHTWANPTTLGQPAVTISKPCPTHTTIHGIRGGDTQPGEINCRSLGDTYEKVGPETCQELADDFGISLEKFLFLNPSMDRDCKHILPCATYCTAGFIEPERAWDGICGPSRPGVTCVGTNGQCCNSETWRCGERDIDCAPGTCWEGICWGHKVYTTDGTCGYANGNRKCAGKQGTCCSIYGRCGRYDDFCGAGICQSGDCESQQPHLDVLLMSSQVCKPGEASSMKLNQDILGD</sequence>
<feature type="disulfide bond" evidence="2">
    <location>
        <begin position="217"/>
        <end position="231"/>
    </location>
</feature>
<dbReference type="InterPro" id="IPR018392">
    <property type="entry name" value="LysM"/>
</dbReference>